<feature type="compositionally biased region" description="Low complexity" evidence="1">
    <location>
        <begin position="103"/>
        <end position="112"/>
    </location>
</feature>
<dbReference type="PANTHER" id="PTHR21450">
    <property type="entry name" value="PROTEIN ALTERED PHOSPHATE STARVATION RESPONSE 1"/>
    <property type="match status" value="1"/>
</dbReference>
<feature type="region of interest" description="Disordered" evidence="1">
    <location>
        <begin position="73"/>
        <end position="137"/>
    </location>
</feature>
<evidence type="ECO:0000256" key="1">
    <source>
        <dbReference type="SAM" id="MobiDB-lite"/>
    </source>
</evidence>
<evidence type="ECO:0008006" key="6">
    <source>
        <dbReference type="Google" id="ProtNLM"/>
    </source>
</evidence>
<dbReference type="InterPro" id="IPR006867">
    <property type="entry name" value="DUF632"/>
</dbReference>
<gene>
    <name evidence="4" type="ORF">DM860_003296</name>
</gene>
<proteinExistence type="predicted"/>
<evidence type="ECO:0000313" key="5">
    <source>
        <dbReference type="Proteomes" id="UP000249390"/>
    </source>
</evidence>
<evidence type="ECO:0000313" key="4">
    <source>
        <dbReference type="EMBL" id="RAL39763.1"/>
    </source>
</evidence>
<feature type="compositionally biased region" description="Acidic residues" evidence="1">
    <location>
        <begin position="118"/>
        <end position="129"/>
    </location>
</feature>
<dbReference type="InterPro" id="IPR006868">
    <property type="entry name" value="DUF630"/>
</dbReference>
<dbReference type="EMBL" id="NQVE01000200">
    <property type="protein sequence ID" value="RAL39763.1"/>
    <property type="molecule type" value="Genomic_DNA"/>
</dbReference>
<dbReference type="PANTHER" id="PTHR21450:SF17">
    <property type="entry name" value="OS09G0542500 PROTEIN"/>
    <property type="match status" value="1"/>
</dbReference>
<name>A0A328D762_9ASTE</name>
<sequence>MGCVASKVKQEEEGEGVVSICRERKKQLKLTVERRYSLADTHHRYCQALNGVSAAIKLFVARHFSPSSPYLITFPPPPGGSPSNSTSSSTPLFLQQKPSQQATTTPTPKETPCCVDSSGEEEEEGEEEREEIRHVEKKEERAASVCEYFYMEMPREEEVLQHSAPPAGGYGGWDFFSPFNVYNHQISEEDLKAVREREGIPELEKEEECGGMMEEERAENEEEVELKKMENGGEEVKGGESRKVVADMEGKEGLHSEGMTEALAEMERGLEEEGGRELLEALKDIEDHFSKAYDSGKEVSRMLESNWVYTQPNLEDLRGHITTKLITLTWKPTPSAHSSLSSSSKSSLVASTSRSSSTWMSDFSNDLLGDFGESGSLLLTLGRLYAWEKKLYEEVKDGDSTWKLYEKRCKKLKRTQDATRIDAEEGKKGAATLKELHSRIIVAIRSAETISKRIEQLRDEELQPQVIQLLQGMMRGWKMMLESHELQNKIMSQVSTFNCPAYGKFCNDSHRLATLQLEVELQNWRSCFTAYIAAQKAYVQSLHAWLSKFVVVDFYSNAGPPLLNVCRDWLSAMNNLPEKSVSCALKSCAKDIRALWVQQGVEQQHKRKVDSLSKELERKTLAFQRAEERVFEFKKFADSRNAELEMEHRAEVLREQKDLLDDFSRRVGLEREEHRKSMQETQRITLRGFQSGFGSVFESMAEFSRAALKMYNEVLSAWENSQKNSQVDEDVKR</sequence>
<evidence type="ECO:0000259" key="3">
    <source>
        <dbReference type="Pfam" id="PF04783"/>
    </source>
</evidence>
<evidence type="ECO:0000259" key="2">
    <source>
        <dbReference type="Pfam" id="PF04782"/>
    </source>
</evidence>
<feature type="domain" description="DUF630" evidence="3">
    <location>
        <begin position="1"/>
        <end position="63"/>
    </location>
</feature>
<feature type="compositionally biased region" description="Low complexity" evidence="1">
    <location>
        <begin position="81"/>
        <end position="91"/>
    </location>
</feature>
<feature type="domain" description="DUF632" evidence="2">
    <location>
        <begin position="278"/>
        <end position="593"/>
    </location>
</feature>
<dbReference type="Pfam" id="PF04783">
    <property type="entry name" value="DUF630"/>
    <property type="match status" value="1"/>
</dbReference>
<dbReference type="Proteomes" id="UP000249390">
    <property type="component" value="Unassembled WGS sequence"/>
</dbReference>
<protein>
    <recommendedName>
        <fullName evidence="6">DUF632 domain-containing protein</fullName>
    </recommendedName>
</protein>
<dbReference type="AlphaFoldDB" id="A0A328D762"/>
<feature type="compositionally biased region" description="Polar residues" evidence="1">
    <location>
        <begin position="92"/>
        <end position="102"/>
    </location>
</feature>
<reference evidence="4 5" key="1">
    <citation type="submission" date="2018-06" db="EMBL/GenBank/DDBJ databases">
        <title>The Genome of Cuscuta australis (Dodder) Provides Insight into the Evolution of Plant Parasitism.</title>
        <authorList>
            <person name="Liu H."/>
        </authorList>
    </citation>
    <scope>NUCLEOTIDE SEQUENCE [LARGE SCALE GENOMIC DNA]</scope>
    <source>
        <strain evidence="5">cv. Yunnan</strain>
        <tissue evidence="4">Vines</tissue>
    </source>
</reference>
<dbReference type="Pfam" id="PF04782">
    <property type="entry name" value="DUF632"/>
    <property type="match status" value="1"/>
</dbReference>
<accession>A0A328D762</accession>
<feature type="region of interest" description="Disordered" evidence="1">
    <location>
        <begin position="204"/>
        <end position="225"/>
    </location>
</feature>
<keyword evidence="5" id="KW-1185">Reference proteome</keyword>
<organism evidence="4 5">
    <name type="scientific">Cuscuta australis</name>
    <dbReference type="NCBI Taxonomy" id="267555"/>
    <lineage>
        <taxon>Eukaryota</taxon>
        <taxon>Viridiplantae</taxon>
        <taxon>Streptophyta</taxon>
        <taxon>Embryophyta</taxon>
        <taxon>Tracheophyta</taxon>
        <taxon>Spermatophyta</taxon>
        <taxon>Magnoliopsida</taxon>
        <taxon>eudicotyledons</taxon>
        <taxon>Gunneridae</taxon>
        <taxon>Pentapetalae</taxon>
        <taxon>asterids</taxon>
        <taxon>lamiids</taxon>
        <taxon>Solanales</taxon>
        <taxon>Convolvulaceae</taxon>
        <taxon>Cuscuteae</taxon>
        <taxon>Cuscuta</taxon>
        <taxon>Cuscuta subgen. Grammica</taxon>
        <taxon>Cuscuta sect. Cleistogrammica</taxon>
    </lineage>
</organism>
<comment type="caution">
    <text evidence="4">The sequence shown here is derived from an EMBL/GenBank/DDBJ whole genome shotgun (WGS) entry which is preliminary data.</text>
</comment>